<dbReference type="AlphaFoldDB" id="A0AAE1HLJ7"/>
<dbReference type="InterPro" id="IPR050863">
    <property type="entry name" value="CenT-Element_Derived"/>
</dbReference>
<dbReference type="Gene3D" id="1.10.10.60">
    <property type="entry name" value="Homeodomain-like"/>
    <property type="match status" value="1"/>
</dbReference>
<evidence type="ECO:0000313" key="6">
    <source>
        <dbReference type="Proteomes" id="UP001219518"/>
    </source>
</evidence>
<dbReference type="Pfam" id="PF05225">
    <property type="entry name" value="HTH_psq"/>
    <property type="match status" value="1"/>
</dbReference>
<evidence type="ECO:0000256" key="2">
    <source>
        <dbReference type="PROSITE-ProRule" id="PRU00320"/>
    </source>
</evidence>
<dbReference type="Proteomes" id="UP001219518">
    <property type="component" value="Unassembled WGS sequence"/>
</dbReference>
<dbReference type="Pfam" id="PF03184">
    <property type="entry name" value="DDE_1"/>
    <property type="match status" value="1"/>
</dbReference>
<feature type="DNA-binding region" description="H-T-H motif" evidence="2">
    <location>
        <begin position="35"/>
        <end position="55"/>
    </location>
</feature>
<feature type="compositionally biased region" description="Basic residues" evidence="3">
    <location>
        <begin position="497"/>
        <end position="506"/>
    </location>
</feature>
<feature type="region of interest" description="Disordered" evidence="3">
    <location>
        <begin position="491"/>
        <end position="518"/>
    </location>
</feature>
<feature type="domain" description="HTH psq-type" evidence="4">
    <location>
        <begin position="8"/>
        <end position="59"/>
    </location>
</feature>
<gene>
    <name evidence="5" type="ORF">KUF71_001990</name>
</gene>
<dbReference type="InterPro" id="IPR004875">
    <property type="entry name" value="DDE_SF_endonuclease_dom"/>
</dbReference>
<evidence type="ECO:0000259" key="4">
    <source>
        <dbReference type="PROSITE" id="PS50960"/>
    </source>
</evidence>
<comment type="caution">
    <text evidence="5">The sequence shown here is derived from an EMBL/GenBank/DDBJ whole genome shotgun (WGS) entry which is preliminary data.</text>
</comment>
<evidence type="ECO:0000256" key="1">
    <source>
        <dbReference type="ARBA" id="ARBA00004123"/>
    </source>
</evidence>
<evidence type="ECO:0000256" key="3">
    <source>
        <dbReference type="SAM" id="MobiDB-lite"/>
    </source>
</evidence>
<dbReference type="EMBL" id="JAHWGI010001147">
    <property type="protein sequence ID" value="KAK3923582.1"/>
    <property type="molecule type" value="Genomic_DNA"/>
</dbReference>
<sequence>MRKYQPSANLGNRRCQWSIDDMRRAVNAVKRGKSLSEAAEEFSVPKSTLAKRVKNPSELSARIGRPRALSETEESCLVQGLLLCAEWGFPLTCLDVQNCVFNYLKSIEKVVQSFNNNIPSRDWVNQFMQRNPILTTRLATNIKRSRAAITSDIVSKYFDNLELELEGINPAAIVNYDETNLKDDPGAIKVIARRGVRHVETIVDSSKQSTSIMVSVAGNGHLLPLHVVYKSKYVYPSWIEGGPPGTRYSASESGWFNMSIFEEWFELICVPYLKKFEGKKAVIGDNLSSHLSLKVLKLCEENNIKFLLLPPNSTHLTQPLDVAWFAPMKKEWRRQLLDWKRTHHGAITKAAFPFLLNNCIESLGLRATVNVISGFRACGIVPLDKNAVLKRLPQPPAQLISPEEVGNSWANTLVTHLQTTRANVVATAVNSNNRGQKLAAGKSVSAEEITSQNDRSKPSKTTKRKAVPDPQTEEEVLEEFLLADNEVEVLGQEGNKKPSKKAKKIKNTTGPNKTKSKDVLLGNDKENVYPQNPNIPVEKMPEFKDKDFVAFNSMGKFCVARIVDITGDEVEVDCLRKFISFKENYFVFPHVPDVIKISKQNIFCKLDAKDIRRGRFSISSLPLPLSQFL</sequence>
<dbReference type="InterPro" id="IPR009057">
    <property type="entry name" value="Homeodomain-like_sf"/>
</dbReference>
<dbReference type="InterPro" id="IPR036397">
    <property type="entry name" value="RNaseH_sf"/>
</dbReference>
<dbReference type="Gene3D" id="3.30.420.10">
    <property type="entry name" value="Ribonuclease H-like superfamily/Ribonuclease H"/>
    <property type="match status" value="1"/>
</dbReference>
<dbReference type="PANTHER" id="PTHR19303">
    <property type="entry name" value="TRANSPOSON"/>
    <property type="match status" value="1"/>
</dbReference>
<accession>A0AAE1HLJ7</accession>
<organism evidence="5 6">
    <name type="scientific">Frankliniella fusca</name>
    <dbReference type="NCBI Taxonomy" id="407009"/>
    <lineage>
        <taxon>Eukaryota</taxon>
        <taxon>Metazoa</taxon>
        <taxon>Ecdysozoa</taxon>
        <taxon>Arthropoda</taxon>
        <taxon>Hexapoda</taxon>
        <taxon>Insecta</taxon>
        <taxon>Pterygota</taxon>
        <taxon>Neoptera</taxon>
        <taxon>Paraneoptera</taxon>
        <taxon>Thysanoptera</taxon>
        <taxon>Terebrantia</taxon>
        <taxon>Thripoidea</taxon>
        <taxon>Thripidae</taxon>
        <taxon>Frankliniella</taxon>
    </lineage>
</organism>
<keyword evidence="6" id="KW-1185">Reference proteome</keyword>
<evidence type="ECO:0000313" key="5">
    <source>
        <dbReference type="EMBL" id="KAK3923582.1"/>
    </source>
</evidence>
<dbReference type="PANTHER" id="PTHR19303:SF74">
    <property type="entry name" value="POGO TRANSPOSABLE ELEMENT WITH KRAB DOMAIN"/>
    <property type="match status" value="1"/>
</dbReference>
<dbReference type="PROSITE" id="PS50960">
    <property type="entry name" value="HTH_PSQ"/>
    <property type="match status" value="1"/>
</dbReference>
<feature type="region of interest" description="Disordered" evidence="3">
    <location>
        <begin position="436"/>
        <end position="474"/>
    </location>
</feature>
<protein>
    <submittedName>
        <fullName evidence="5">Jerky protein homolog-like</fullName>
    </submittedName>
</protein>
<keyword evidence="2" id="KW-0539">Nucleus</keyword>
<name>A0AAE1HLJ7_9NEOP</name>
<dbReference type="SUPFAM" id="SSF46689">
    <property type="entry name" value="Homeodomain-like"/>
    <property type="match status" value="1"/>
</dbReference>
<dbReference type="GO" id="GO:0003677">
    <property type="term" value="F:DNA binding"/>
    <property type="evidence" value="ECO:0007669"/>
    <property type="project" value="UniProtKB-UniRule"/>
</dbReference>
<dbReference type="InterPro" id="IPR007889">
    <property type="entry name" value="HTH_Psq"/>
</dbReference>
<reference evidence="5" key="1">
    <citation type="submission" date="2021-07" db="EMBL/GenBank/DDBJ databases">
        <authorList>
            <person name="Catto M.A."/>
            <person name="Jacobson A."/>
            <person name="Kennedy G."/>
            <person name="Labadie P."/>
            <person name="Hunt B.G."/>
            <person name="Srinivasan R."/>
        </authorList>
    </citation>
    <scope>NUCLEOTIDE SEQUENCE</scope>
    <source>
        <strain evidence="5">PL_HMW_Pooled</strain>
        <tissue evidence="5">Head</tissue>
    </source>
</reference>
<comment type="subcellular location">
    <subcellularLocation>
        <location evidence="1 2">Nucleus</location>
    </subcellularLocation>
</comment>
<reference evidence="5" key="2">
    <citation type="journal article" date="2023" name="BMC Genomics">
        <title>Pest status, molecular evolution, and epigenetic factors derived from the genome assembly of Frankliniella fusca, a thysanopteran phytovirus vector.</title>
        <authorList>
            <person name="Catto M.A."/>
            <person name="Labadie P.E."/>
            <person name="Jacobson A.L."/>
            <person name="Kennedy G.G."/>
            <person name="Srinivasan R."/>
            <person name="Hunt B.G."/>
        </authorList>
    </citation>
    <scope>NUCLEOTIDE SEQUENCE</scope>
    <source>
        <strain evidence="5">PL_HMW_Pooled</strain>
    </source>
</reference>
<proteinExistence type="predicted"/>
<dbReference type="GO" id="GO:0005634">
    <property type="term" value="C:nucleus"/>
    <property type="evidence" value="ECO:0007669"/>
    <property type="project" value="UniProtKB-SubCell"/>
</dbReference>
<keyword evidence="2" id="KW-0238">DNA-binding</keyword>